<dbReference type="AlphaFoldDB" id="A0A9Y1FMN1"/>
<dbReference type="GO" id="GO:1901135">
    <property type="term" value="P:carbohydrate derivative metabolic process"/>
    <property type="evidence" value="ECO:0007669"/>
    <property type="project" value="InterPro"/>
</dbReference>
<dbReference type="PROSITE" id="PS51464">
    <property type="entry name" value="SIS"/>
    <property type="match status" value="1"/>
</dbReference>
<organism evidence="3">
    <name type="scientific">Candidatus Heimdallarchaeum aukensis</name>
    <dbReference type="NCBI Taxonomy" id="2876573"/>
    <lineage>
        <taxon>Archaea</taxon>
        <taxon>Promethearchaeati</taxon>
        <taxon>Candidatus Heimdallarchaeota</taxon>
        <taxon>Candidatus Heimdallarchaeia (ex Rinke et al. 2021) (nom. nud.)</taxon>
        <taxon>Candidatus Heimdallarchaeales</taxon>
        <taxon>Candidatus Heimdallarchaeaceae</taxon>
        <taxon>Candidatus Heimdallarchaeum</taxon>
    </lineage>
</organism>
<dbReference type="GO" id="GO:0016853">
    <property type="term" value="F:isomerase activity"/>
    <property type="evidence" value="ECO:0007669"/>
    <property type="project" value="InterPro"/>
</dbReference>
<evidence type="ECO:0000256" key="1">
    <source>
        <dbReference type="ARBA" id="ARBA00009235"/>
    </source>
</evidence>
<dbReference type="Pfam" id="PF01380">
    <property type="entry name" value="SIS"/>
    <property type="match status" value="1"/>
</dbReference>
<dbReference type="GO" id="GO:0097367">
    <property type="term" value="F:carbohydrate derivative binding"/>
    <property type="evidence" value="ECO:0007669"/>
    <property type="project" value="InterPro"/>
</dbReference>
<proteinExistence type="inferred from homology"/>
<feature type="domain" description="SIS" evidence="2">
    <location>
        <begin position="50"/>
        <end position="198"/>
    </location>
</feature>
<dbReference type="Proteomes" id="UP001201020">
    <property type="component" value="Chromosome"/>
</dbReference>
<sequence length="211" mass="23642">MDESKNKESLTENKDLIIFRAIELMIDNLKKNVEHMRKHHEYVTAVRDRLLDDIKNERRIFILASGRSAMVGQMFQTRLEHLGAESRFITNSRSVPRVKEGETIVVISGSGTTPIVKAVLETYLIWNPFVIVITSYPLSVIGRLGDVTVKLIGRTKTDLARREIGLDSTLTPEGTMFESAALSFLDGIVAELAIALNLTEASMFDKHNQGI</sequence>
<gene>
    <name evidence="3" type="ORF">K9W45_04825</name>
</gene>
<name>A0A9Y1FMN1_9ARCH</name>
<dbReference type="Gene3D" id="3.40.50.10490">
    <property type="entry name" value="Glucose-6-phosphate isomerase like protein, domain 1"/>
    <property type="match status" value="1"/>
</dbReference>
<dbReference type="SUPFAM" id="SSF53697">
    <property type="entry name" value="SIS domain"/>
    <property type="match status" value="1"/>
</dbReference>
<accession>A0A9Y1FMN1</accession>
<comment type="similarity">
    <text evidence="1">Belongs to the SIS family. PHI subfamily.</text>
</comment>
<dbReference type="PANTHER" id="PTHR43443:SF1">
    <property type="entry name" value="3-HEXULOSE-6-PHOSPHATE ISOMERASE"/>
    <property type="match status" value="1"/>
</dbReference>
<dbReference type="EMBL" id="CP084166">
    <property type="protein sequence ID" value="UJG41788.1"/>
    <property type="molecule type" value="Genomic_DNA"/>
</dbReference>
<evidence type="ECO:0000259" key="2">
    <source>
        <dbReference type="PROSITE" id="PS51464"/>
    </source>
</evidence>
<dbReference type="InterPro" id="IPR017552">
    <property type="entry name" value="PHI/rmpB"/>
</dbReference>
<evidence type="ECO:0000313" key="3">
    <source>
        <dbReference type="EMBL" id="UJG41788.1"/>
    </source>
</evidence>
<protein>
    <submittedName>
        <fullName evidence="3">SIS domain-containing protein</fullName>
    </submittedName>
</protein>
<dbReference type="InterPro" id="IPR046348">
    <property type="entry name" value="SIS_dom_sf"/>
</dbReference>
<dbReference type="PANTHER" id="PTHR43443">
    <property type="entry name" value="3-HEXULOSE-6-PHOSPHATE ISOMERASE"/>
    <property type="match status" value="1"/>
</dbReference>
<reference evidence="3" key="1">
    <citation type="journal article" date="2022" name="Nat. Microbiol.">
        <title>Unique mobile elements and scalable gene flow at the prokaryote-eukaryote boundary revealed by circularized Asgard archaea genomes.</title>
        <authorList>
            <person name="Wu F."/>
            <person name="Speth D.R."/>
            <person name="Philosof A."/>
            <person name="Cremiere A."/>
            <person name="Narayanan A."/>
            <person name="Barco R.A."/>
            <person name="Connon S.A."/>
            <person name="Amend J.P."/>
            <person name="Antoshechkin I.A."/>
            <person name="Orphan V.J."/>
        </authorList>
    </citation>
    <scope>NUCLEOTIDE SEQUENCE</scope>
    <source>
        <strain evidence="3">PM71</strain>
    </source>
</reference>
<dbReference type="InterPro" id="IPR001347">
    <property type="entry name" value="SIS_dom"/>
</dbReference>